<protein>
    <recommendedName>
        <fullName evidence="3">Beta-ketoacyl-[acyl-carrier-protein] synthase III N-terminal domain-containing protein</fullName>
    </recommendedName>
</protein>
<organism evidence="1 2">
    <name type="scientific">Nocardia colli</name>
    <dbReference type="NCBI Taxonomy" id="2545717"/>
    <lineage>
        <taxon>Bacteria</taxon>
        <taxon>Bacillati</taxon>
        <taxon>Actinomycetota</taxon>
        <taxon>Actinomycetes</taxon>
        <taxon>Mycobacteriales</taxon>
        <taxon>Nocardiaceae</taxon>
        <taxon>Nocardia</taxon>
    </lineage>
</organism>
<dbReference type="InterPro" id="IPR016039">
    <property type="entry name" value="Thiolase-like"/>
</dbReference>
<proteinExistence type="predicted"/>
<dbReference type="SUPFAM" id="SSF53901">
    <property type="entry name" value="Thiolase-like"/>
    <property type="match status" value="1"/>
</dbReference>
<gene>
    <name evidence="1" type="ORF">F3087_34480</name>
</gene>
<comment type="caution">
    <text evidence="1">The sequence shown here is derived from an EMBL/GenBank/DDBJ whole genome shotgun (WGS) entry which is preliminary data.</text>
</comment>
<dbReference type="Proteomes" id="UP000323876">
    <property type="component" value="Unassembled WGS sequence"/>
</dbReference>
<name>A0A5N0E837_9NOCA</name>
<evidence type="ECO:0008006" key="3">
    <source>
        <dbReference type="Google" id="ProtNLM"/>
    </source>
</evidence>
<dbReference type="EMBL" id="VXLC01000021">
    <property type="protein sequence ID" value="KAA8884325.1"/>
    <property type="molecule type" value="Genomic_DNA"/>
</dbReference>
<keyword evidence="2" id="KW-1185">Reference proteome</keyword>
<sequence>MTVTIVSAAACVDTDTGSYFELATRAGAACLRTAGIGVDQIHIVVNIGVYRDHNIVEPAVAALLQKRLGIGLDYRTGRTPAFAFDLMNGGTGLMPALLSTQCLLGSGTLDYALVLAGDCHPSTERLVAGFPYATTSAALLLRTNSEAGGFGHPHTSEPVAAVQPTAWLDLKEAGAHGRSSGTWRTGGGDPVSAAAEVVQKCLADEGLDRTDLIDRRAVLLAPAPVPGFADLLAARLDVPAAAIAGLDPALGDPHTAAPVHAYLAAAEAGRLDTADTVIFLAADDTCAAAMAYRPR</sequence>
<reference evidence="1 2" key="1">
    <citation type="submission" date="2019-09" db="EMBL/GenBank/DDBJ databases">
        <authorList>
            <person name="Wang X."/>
        </authorList>
    </citation>
    <scope>NUCLEOTIDE SEQUENCE [LARGE SCALE GENOMIC DNA]</scope>
    <source>
        <strain evidence="1 2">CICC 11023</strain>
    </source>
</reference>
<dbReference type="GO" id="GO:0016746">
    <property type="term" value="F:acyltransferase activity"/>
    <property type="evidence" value="ECO:0007669"/>
    <property type="project" value="InterPro"/>
</dbReference>
<dbReference type="OrthoDB" id="6195581at2"/>
<evidence type="ECO:0000313" key="2">
    <source>
        <dbReference type="Proteomes" id="UP000323876"/>
    </source>
</evidence>
<dbReference type="RefSeq" id="WP_150406304.1">
    <property type="nucleotide sequence ID" value="NZ_VXLC01000021.1"/>
</dbReference>
<evidence type="ECO:0000313" key="1">
    <source>
        <dbReference type="EMBL" id="KAA8884325.1"/>
    </source>
</evidence>
<accession>A0A5N0E837</accession>
<dbReference type="Gene3D" id="3.40.47.10">
    <property type="match status" value="1"/>
</dbReference>
<dbReference type="AlphaFoldDB" id="A0A5N0E837"/>